<protein>
    <submittedName>
        <fullName evidence="3">Uncharacterized protein</fullName>
    </submittedName>
</protein>
<proteinExistence type="predicted"/>
<keyword evidence="1" id="KW-0547">Nucleotide-binding</keyword>
<dbReference type="InterPro" id="IPR037103">
    <property type="entry name" value="Tubulin/FtsZ-like_C"/>
</dbReference>
<dbReference type="Pfam" id="PF09585">
    <property type="entry name" value="Lin0512_fam"/>
    <property type="match status" value="1"/>
</dbReference>
<gene>
    <name evidence="3" type="ORF">METZ01_LOCUS165276</name>
</gene>
<sequence length="114" mass="12019">MALKPLILEIGTGIDLHGHNATEAARRAVWNAVHQSSLMGLGLFGPDTSKNMVVEVTLAISRPEEVDEETVLAVLPHGKGKLKVIKGGLEIEGREGSGDFTLIANAAVIAKIDV</sequence>
<organism evidence="3">
    <name type="scientific">marine metagenome</name>
    <dbReference type="NCBI Taxonomy" id="408172"/>
    <lineage>
        <taxon>unclassified sequences</taxon>
        <taxon>metagenomes</taxon>
        <taxon>ecological metagenomes</taxon>
    </lineage>
</organism>
<reference evidence="3" key="1">
    <citation type="submission" date="2018-05" db="EMBL/GenBank/DDBJ databases">
        <authorList>
            <person name="Lanie J.A."/>
            <person name="Ng W.-L."/>
            <person name="Kazmierczak K.M."/>
            <person name="Andrzejewski T.M."/>
            <person name="Davidsen T.M."/>
            <person name="Wayne K.J."/>
            <person name="Tettelin H."/>
            <person name="Glass J.I."/>
            <person name="Rusch D."/>
            <person name="Podicherti R."/>
            <person name="Tsui H.-C.T."/>
            <person name="Winkler M.E."/>
        </authorList>
    </citation>
    <scope>NUCLEOTIDE SEQUENCE</scope>
</reference>
<evidence type="ECO:0000256" key="2">
    <source>
        <dbReference type="ARBA" id="ARBA00023134"/>
    </source>
</evidence>
<dbReference type="Gene3D" id="3.30.1330.20">
    <property type="entry name" value="Tubulin/FtsZ, C-terminal domain"/>
    <property type="match status" value="1"/>
</dbReference>
<dbReference type="NCBIfam" id="TIGR02058">
    <property type="entry name" value="lin0512_fam"/>
    <property type="match status" value="1"/>
</dbReference>
<name>A0A382BGN4_9ZZZZ</name>
<dbReference type="EMBL" id="UINC01029536">
    <property type="protein sequence ID" value="SVB12422.1"/>
    <property type="molecule type" value="Genomic_DNA"/>
</dbReference>
<keyword evidence="2" id="KW-0342">GTP-binding</keyword>
<dbReference type="InterPro" id="IPR011719">
    <property type="entry name" value="CHP02058"/>
</dbReference>
<accession>A0A382BGN4</accession>
<dbReference type="PANTHER" id="PTHR34784">
    <property type="entry name" value="50S RIBOSOMAL PROTEIN L34"/>
    <property type="match status" value="1"/>
</dbReference>
<dbReference type="GO" id="GO:0005525">
    <property type="term" value="F:GTP binding"/>
    <property type="evidence" value="ECO:0007669"/>
    <property type="project" value="UniProtKB-KW"/>
</dbReference>
<evidence type="ECO:0000256" key="1">
    <source>
        <dbReference type="ARBA" id="ARBA00022741"/>
    </source>
</evidence>
<evidence type="ECO:0000313" key="3">
    <source>
        <dbReference type="EMBL" id="SVB12422.1"/>
    </source>
</evidence>
<dbReference type="AlphaFoldDB" id="A0A382BGN4"/>
<dbReference type="PANTHER" id="PTHR34784:SF1">
    <property type="entry name" value="50S RIBOSOMAL PROTEIN L34"/>
    <property type="match status" value="1"/>
</dbReference>